<name>A0A6A5VS97_9PLEO</name>
<dbReference type="OrthoDB" id="360653at2759"/>
<reference evidence="5" key="1">
    <citation type="journal article" date="2020" name="Stud. Mycol.">
        <title>101 Dothideomycetes genomes: a test case for predicting lifestyles and emergence of pathogens.</title>
        <authorList>
            <person name="Haridas S."/>
            <person name="Albert R."/>
            <person name="Binder M."/>
            <person name="Bloem J."/>
            <person name="Labutti K."/>
            <person name="Salamov A."/>
            <person name="Andreopoulos B."/>
            <person name="Baker S."/>
            <person name="Barry K."/>
            <person name="Bills G."/>
            <person name="Bluhm B."/>
            <person name="Cannon C."/>
            <person name="Castanera R."/>
            <person name="Culley D."/>
            <person name="Daum C."/>
            <person name="Ezra D."/>
            <person name="Gonzalez J."/>
            <person name="Henrissat B."/>
            <person name="Kuo A."/>
            <person name="Liang C."/>
            <person name="Lipzen A."/>
            <person name="Lutzoni F."/>
            <person name="Magnuson J."/>
            <person name="Mondo S."/>
            <person name="Nolan M."/>
            <person name="Ohm R."/>
            <person name="Pangilinan J."/>
            <person name="Park H.-J."/>
            <person name="Ramirez L."/>
            <person name="Alfaro M."/>
            <person name="Sun H."/>
            <person name="Tritt A."/>
            <person name="Yoshinaga Y."/>
            <person name="Zwiers L.-H."/>
            <person name="Turgeon B."/>
            <person name="Goodwin S."/>
            <person name="Spatafora J."/>
            <person name="Crous P."/>
            <person name="Grigoriev I."/>
        </authorList>
    </citation>
    <scope>NUCLEOTIDE SEQUENCE</scope>
    <source>
        <strain evidence="5">CBS 107.79</strain>
    </source>
</reference>
<dbReference type="InterPro" id="IPR011430">
    <property type="entry name" value="UTP20_N"/>
</dbReference>
<keyword evidence="6" id="KW-1185">Reference proteome</keyword>
<evidence type="ECO:0000259" key="4">
    <source>
        <dbReference type="Pfam" id="PF23099"/>
    </source>
</evidence>
<dbReference type="PANTHER" id="PTHR17695">
    <property type="entry name" value="SMALL SUBUNIT PROCESSOME COMPONENT 20 HOMOLOG"/>
    <property type="match status" value="1"/>
</dbReference>
<dbReference type="GO" id="GO:0030686">
    <property type="term" value="C:90S preribosome"/>
    <property type="evidence" value="ECO:0007669"/>
    <property type="project" value="TreeGrafter"/>
</dbReference>
<organism evidence="5 6">
    <name type="scientific">Bimuria novae-zelandiae CBS 107.79</name>
    <dbReference type="NCBI Taxonomy" id="1447943"/>
    <lineage>
        <taxon>Eukaryota</taxon>
        <taxon>Fungi</taxon>
        <taxon>Dikarya</taxon>
        <taxon>Ascomycota</taxon>
        <taxon>Pezizomycotina</taxon>
        <taxon>Dothideomycetes</taxon>
        <taxon>Pleosporomycetidae</taxon>
        <taxon>Pleosporales</taxon>
        <taxon>Massarineae</taxon>
        <taxon>Didymosphaeriaceae</taxon>
        <taxon>Bimuria</taxon>
    </lineage>
</organism>
<dbReference type="GO" id="GO:0032040">
    <property type="term" value="C:small-subunit processome"/>
    <property type="evidence" value="ECO:0007669"/>
    <property type="project" value="TreeGrafter"/>
</dbReference>
<evidence type="ECO:0000259" key="3">
    <source>
        <dbReference type="Pfam" id="PF20416"/>
    </source>
</evidence>
<dbReference type="Gene3D" id="1.25.10.10">
    <property type="entry name" value="Leucine-rich Repeat Variant"/>
    <property type="match status" value="4"/>
</dbReference>
<dbReference type="InterPro" id="IPR052575">
    <property type="entry name" value="SSU_processome_comp_20"/>
</dbReference>
<feature type="domain" description="U3 small nucleolar RNA-associated protein 20 N-terminal" evidence="2">
    <location>
        <begin position="872"/>
        <end position="1468"/>
    </location>
</feature>
<feature type="compositionally biased region" description="Basic residues" evidence="1">
    <location>
        <begin position="2612"/>
        <end position="2627"/>
    </location>
</feature>
<feature type="region of interest" description="Disordered" evidence="1">
    <location>
        <begin position="2441"/>
        <end position="2472"/>
    </location>
</feature>
<feature type="region of interest" description="Disordered" evidence="1">
    <location>
        <begin position="2591"/>
        <end position="2639"/>
    </location>
</feature>
<dbReference type="EMBL" id="ML976657">
    <property type="protein sequence ID" value="KAF1979775.1"/>
    <property type="molecule type" value="Genomic_DNA"/>
</dbReference>
<evidence type="ECO:0000313" key="6">
    <source>
        <dbReference type="Proteomes" id="UP000800036"/>
    </source>
</evidence>
<dbReference type="InterPro" id="IPR016024">
    <property type="entry name" value="ARM-type_fold"/>
</dbReference>
<evidence type="ECO:0000256" key="1">
    <source>
        <dbReference type="SAM" id="MobiDB-lite"/>
    </source>
</evidence>
<dbReference type="Pfam" id="PF20416">
    <property type="entry name" value="UTP20"/>
    <property type="match status" value="1"/>
</dbReference>
<dbReference type="Proteomes" id="UP000800036">
    <property type="component" value="Unassembled WGS sequence"/>
</dbReference>
<dbReference type="InterPro" id="IPR046523">
    <property type="entry name" value="UTP20_dom"/>
</dbReference>
<feature type="domain" description="U3 small nucleolar RNA-associated protein 20 C-terminal" evidence="4">
    <location>
        <begin position="2561"/>
        <end position="2630"/>
    </location>
</feature>
<feature type="domain" description="U3 small nucleolar RNA-associated protein 20" evidence="3">
    <location>
        <begin position="1692"/>
        <end position="1910"/>
    </location>
</feature>
<dbReference type="Pfam" id="PF23099">
    <property type="entry name" value="UTP20_C"/>
    <property type="match status" value="1"/>
</dbReference>
<dbReference type="SUPFAM" id="SSF48371">
    <property type="entry name" value="ARM repeat"/>
    <property type="match status" value="3"/>
</dbReference>
<sequence>MAATSRGPRPAAKPQYRIAKRVKGTTHTWQPFGQRIAKIKIEPVRRGRSTIIDDAELEATFSYFKESLVELREINLSEVFTTFARRVAPLCDSLPQVLHHDERIFELLIEHIEKGDKHSEEPLLKLLASFAHDLGVRFEKHFECAVQKVAHLAATHSDVDVIEWSFTCLAWLFKYLSRLLVPDLRPVFDLMVPLLGKARQKLFVMRFAAESLSFLVRKASAAYHRDKNPLRTIIKHVSELLKESEGTAQVIDFQQGIMTLFADSIKGIQRGLHSNAVSILQELSLRTFDEDDGELQKAPLEPVLIGVITAVIHHSDGEHFQPLLGVIVETIKSRASDKRYLGLSSRLLIVVCGVRKGSRVVEWPLVLETISLLAQCAEDSADVNANHVHDLLSALAIVFQYCPIDAAIPHTQVLEKLSKGPLETYFLRFCNIFRDRERFNTLLLSYFKRFVAQKAQEYENELCVILPSLYEESIVPRESLLVASPWQAQISDRFQQLTKLISTPNDADRIIYGSNAYLDASGSLVIAPELSRSISQCLFEALNTSLETDDNGLPLPMRSFAVGNGLQYLAHDDEFRERLLQLWPALCSAAPSHAGNLPFWKALLAVAERNKASLDLTKSHATVLKQGLLRCLGSPSHDLRLVALGLLEIVASNTEEERNAVAIASIIEQTPPNLETQRSISMRIGQLAKLYATVASSDWLGEAIPIFLFGLLHVRLASVWDDVCSAFKIICETKYGESHVLQTAFEWISRAYGNDEPLSTPTEPPAPPRYVSQFECTNLLGLEHKIGKSQALLDDVEEQLKARFERDHNNVQLLNASNRTQALRVLNALPAVAEKRSRLLVPILLDWTSTQQITDIADDDDTIEEEAERGPRWTRKDQKAMLALFSKFINPKVLYRSAEVYQALLALLGNGDAEIQQAALRALLAYKTPGVVEYEENLTNLVDDLRFRDEVSVFIDAGSDQSVIKEDHREALLPVLLHLLYGKVISGKRGLDVKRKAVFQALTRFEDSTINQFLAIALGPLRGIRLIRDEALDESVVQADIISPRKQVGLINMIGDMLSALKTTIRPFVDSLVDPILFCLVNASRALAKFNALSDSVDNRQLSAYRSIRQRAMHALNVLFESSPEYPWSPYASVIVQELVSPRLQQFPIETAHSVSGLLRLFSAWSKSTATAAFIVDFNPDILTKIAECLVVPSAQDEVKQFVLDNILRQFIALAACHEGEPTEEKIQRNRIQSNIVQPYANTILVHVGALLRKSPSKDVLESSVHTVAELAPHVAGSSECRSMIEISSFLLKQPSQRVNAATKFGLLRILHGFIPRCQSDDMADLFAVVFEAMCPLFAYMKDKNARNLLCDIIEDLSSFRDELSAVEQLCHALNAYSASRLDEPDFDRRSNAFGEITGESSYSLLQWKPLVYNMLFFIKDNDELSIRVNASHALRHFIKTSSPGEDIKEFISAAILPGLQFGMREQSELVRVEFLAVLAQLVQTYKDWPSVADLHILLSEDEEASFFSNVLHIQSHRRLRALRRLAANASHLQAGSIYQLLIPLLEHFVFNKADDDNANALAGETVKAISTLCLGLEWPQFRSLLKRYIGYLSSKEDIQKTIIKLLSGLLDGLNRAGRAKGYISSGSPEAKPPKQTADDADELDGTDAMEVEPDALDQPMTLSKTLPQQDKLTNDIVNNLLPQLNDFLRKKDESTVSLRVPVAIAVCKALMVLPPAEIETRIAAVFMDIAHILRSRSDDSRQMARNTLAEIATFTGPTYFGFILRALRVALARGYQLHVLSFTVHSILVKLDEQMSPGDLDYCLTEIMDVIMDDCFGVTGQEKDAEEYISKMKEVKSSKSFDTISIIARSTTPSHLVDLVLPIKSLLLEKLNARTVQKIDELLRRIGLGVLQSQVVKDRDILVFCYELIQEVYKSNNRTERSEHVDPRNRKFLINMKGAAKSGARHSTTLYTYKLIRFSLDILRTVLRKHERLQTPQNLSGFLPVIGDALVAGQEEIQTSAIRLLSTIIKVPMKELDESCSVYVTEAVRTIKGATSSNSEIAQACLKLLTSVLRERPHVQIREQDLANLLKRILPDIDEPDRQGVTFGFLKAVMNRKIVIAEFYEVMDKVATMMITNQTKSAREISRSTFFQFLVEYPQTKNRFKKQLEFLLKNLRYDHVEGRQSVMEALSLILNKVGANVLEDHLGMIFIPLVHTMANDDSADCRTMSGALVKSIFAQANAQQLKSFTGDLRDWLKQDEDAGLKRLGIQCWGLYLEVADTKPKEVEFVMKELETIVETCLQRRDQEDWELIYYSLVVFQKLCKPWPDHTISSTRESMWASIRACVSYPHAWVKVTAAKLIGTLFADMSSANSDSGLESVPLEGSRGMQLIEEHQIQLTHALLRNLESSNASEDLCIQSVRNLAFLARCLAANGIMWNWKKVEDDQDLEDDTLVDGANGAEEANEDASDEEWGGFSPPPEPQQKEKTKTGTPTAIHRLMTRLSGIIRRETKIMKLSSLYPKSATATLLETLITKLPIPAIESSLPHLLTTLSTLTDPATSIPRSTEAAFNDTYRAIIDKSREVMNTLQKRMGTQEYLNVISGVQKDVRQRREERRQKRKIAAVAEPEKFGREKKRRNDIKKVKRKEKSAEYRGKRRGW</sequence>
<evidence type="ECO:0000259" key="2">
    <source>
        <dbReference type="Pfam" id="PF07539"/>
    </source>
</evidence>
<dbReference type="InterPro" id="IPR011989">
    <property type="entry name" value="ARM-like"/>
</dbReference>
<accession>A0A6A5VS97</accession>
<evidence type="ECO:0000313" key="5">
    <source>
        <dbReference type="EMBL" id="KAF1979775.1"/>
    </source>
</evidence>
<dbReference type="Pfam" id="PF07539">
    <property type="entry name" value="UTP20_N"/>
    <property type="match status" value="1"/>
</dbReference>
<dbReference type="InterPro" id="IPR057525">
    <property type="entry name" value="UTP20_C"/>
</dbReference>
<protein>
    <submittedName>
        <fullName evidence="5">Uncharacterized protein</fullName>
    </submittedName>
</protein>
<gene>
    <name evidence="5" type="ORF">BU23DRAFT_594947</name>
</gene>
<feature type="region of interest" description="Disordered" evidence="1">
    <location>
        <begin position="1622"/>
        <end position="1642"/>
    </location>
</feature>
<dbReference type="PANTHER" id="PTHR17695:SF11">
    <property type="entry name" value="SMALL SUBUNIT PROCESSOME COMPONENT 20 HOMOLOG"/>
    <property type="match status" value="1"/>
</dbReference>
<feature type="compositionally biased region" description="Acidic residues" evidence="1">
    <location>
        <begin position="2443"/>
        <end position="2453"/>
    </location>
</feature>
<proteinExistence type="predicted"/>